<dbReference type="EMBL" id="MFAF01000115">
    <property type="protein sequence ID" value="OGD73722.1"/>
    <property type="molecule type" value="Genomic_DNA"/>
</dbReference>
<evidence type="ECO:0000256" key="5">
    <source>
        <dbReference type="SAM" id="Phobius"/>
    </source>
</evidence>
<evidence type="ECO:0000256" key="1">
    <source>
        <dbReference type="ARBA" id="ARBA00004141"/>
    </source>
</evidence>
<feature type="transmembrane region" description="Helical" evidence="5">
    <location>
        <begin position="20"/>
        <end position="45"/>
    </location>
</feature>
<dbReference type="GO" id="GO:0009403">
    <property type="term" value="P:toxin biosynthetic process"/>
    <property type="evidence" value="ECO:0007669"/>
    <property type="project" value="InterPro"/>
</dbReference>
<dbReference type="Pfam" id="PF02674">
    <property type="entry name" value="Colicin_V"/>
    <property type="match status" value="1"/>
</dbReference>
<name>A0A1F5F2A8_9BACT</name>
<evidence type="ECO:0000256" key="3">
    <source>
        <dbReference type="ARBA" id="ARBA00022989"/>
    </source>
</evidence>
<evidence type="ECO:0000256" key="4">
    <source>
        <dbReference type="ARBA" id="ARBA00023136"/>
    </source>
</evidence>
<accession>A0A1F5F2A8</accession>
<keyword evidence="3 5" id="KW-1133">Transmembrane helix</keyword>
<gene>
    <name evidence="6" type="ORF">A2Y64_02400</name>
</gene>
<keyword evidence="2 5" id="KW-0812">Transmembrane</keyword>
<feature type="transmembrane region" description="Helical" evidence="5">
    <location>
        <begin position="57"/>
        <end position="80"/>
    </location>
</feature>
<organism evidence="6 7">
    <name type="scientific">Candidatus Coatesbacteria bacterium RBG_13_66_14</name>
    <dbReference type="NCBI Taxonomy" id="1817816"/>
    <lineage>
        <taxon>Bacteria</taxon>
        <taxon>Candidatus Coatesiibacteriota</taxon>
    </lineage>
</organism>
<dbReference type="AlphaFoldDB" id="A0A1F5F2A8"/>
<dbReference type="InterPro" id="IPR003825">
    <property type="entry name" value="Colicin-V_CvpA"/>
</dbReference>
<sequence>MGWADWLFVVVMAGMLLRGLLVGLVCEALGLAGVIVAYMLAAVLYTPVGRLFAVDVAGFDVSGPIAFIVIFIAALVGMHFLEKFLTTLIDATIAGWLNHVGGALLGLVKGVLVCAAVVLLVHRLPSGPETRRELCEGPISRPVSAFAKPLAYLVEALAPAVEDDAWWRPGLEETLGVHDGEWELLEGEDDG</sequence>
<dbReference type="PANTHER" id="PTHR37306:SF1">
    <property type="entry name" value="COLICIN V PRODUCTION PROTEIN"/>
    <property type="match status" value="1"/>
</dbReference>
<dbReference type="STRING" id="1817816.A2Y64_02400"/>
<evidence type="ECO:0000256" key="2">
    <source>
        <dbReference type="ARBA" id="ARBA00022692"/>
    </source>
</evidence>
<dbReference type="PANTHER" id="PTHR37306">
    <property type="entry name" value="COLICIN V PRODUCTION PROTEIN"/>
    <property type="match status" value="1"/>
</dbReference>
<keyword evidence="4 5" id="KW-0472">Membrane</keyword>
<evidence type="ECO:0000313" key="6">
    <source>
        <dbReference type="EMBL" id="OGD73722.1"/>
    </source>
</evidence>
<feature type="transmembrane region" description="Helical" evidence="5">
    <location>
        <begin position="100"/>
        <end position="122"/>
    </location>
</feature>
<evidence type="ECO:0008006" key="8">
    <source>
        <dbReference type="Google" id="ProtNLM"/>
    </source>
</evidence>
<comment type="caution">
    <text evidence="6">The sequence shown here is derived from an EMBL/GenBank/DDBJ whole genome shotgun (WGS) entry which is preliminary data.</text>
</comment>
<evidence type="ECO:0000313" key="7">
    <source>
        <dbReference type="Proteomes" id="UP000177187"/>
    </source>
</evidence>
<protein>
    <recommendedName>
        <fullName evidence="8">Colicin V production protein</fullName>
    </recommendedName>
</protein>
<reference evidence="6 7" key="1">
    <citation type="journal article" date="2016" name="Nat. Commun.">
        <title>Thousands of microbial genomes shed light on interconnected biogeochemical processes in an aquifer system.</title>
        <authorList>
            <person name="Anantharaman K."/>
            <person name="Brown C.T."/>
            <person name="Hug L.A."/>
            <person name="Sharon I."/>
            <person name="Castelle C.J."/>
            <person name="Probst A.J."/>
            <person name="Thomas B.C."/>
            <person name="Singh A."/>
            <person name="Wilkins M.J."/>
            <person name="Karaoz U."/>
            <person name="Brodie E.L."/>
            <person name="Williams K.H."/>
            <person name="Hubbard S.S."/>
            <person name="Banfield J.F."/>
        </authorList>
    </citation>
    <scope>NUCLEOTIDE SEQUENCE [LARGE SCALE GENOMIC DNA]</scope>
</reference>
<proteinExistence type="predicted"/>
<comment type="subcellular location">
    <subcellularLocation>
        <location evidence="1">Membrane</location>
        <topology evidence="1">Multi-pass membrane protein</topology>
    </subcellularLocation>
</comment>
<dbReference type="Proteomes" id="UP000177187">
    <property type="component" value="Unassembled WGS sequence"/>
</dbReference>
<dbReference type="GO" id="GO:0016020">
    <property type="term" value="C:membrane"/>
    <property type="evidence" value="ECO:0007669"/>
    <property type="project" value="UniProtKB-SubCell"/>
</dbReference>